<keyword evidence="1" id="KW-0812">Transmembrane</keyword>
<dbReference type="InterPro" id="IPR053008">
    <property type="entry name" value="Phomopsin_biosynth_assoc"/>
</dbReference>
<dbReference type="Proteomes" id="UP000824596">
    <property type="component" value="Unassembled WGS sequence"/>
</dbReference>
<keyword evidence="1" id="KW-0472">Membrane</keyword>
<feature type="transmembrane region" description="Helical" evidence="1">
    <location>
        <begin position="52"/>
        <end position="75"/>
    </location>
</feature>
<proteinExistence type="predicted"/>
<reference evidence="2" key="1">
    <citation type="submission" date="2021-09" db="EMBL/GenBank/DDBJ databases">
        <title>A high-quality genome of the endoparasitic fungus Hirsutella rhossiliensis with a comparison of Hirsutella genomes reveals transposable elements contributing to genome size variation.</title>
        <authorList>
            <person name="Lin R."/>
            <person name="Jiao Y."/>
            <person name="Sun X."/>
            <person name="Ling J."/>
            <person name="Xie B."/>
            <person name="Cheng X."/>
        </authorList>
    </citation>
    <scope>NUCLEOTIDE SEQUENCE</scope>
    <source>
        <strain evidence="2">HR02</strain>
    </source>
</reference>
<organism evidence="2 3">
    <name type="scientific">Hirsutella rhossiliensis</name>
    <dbReference type="NCBI Taxonomy" id="111463"/>
    <lineage>
        <taxon>Eukaryota</taxon>
        <taxon>Fungi</taxon>
        <taxon>Dikarya</taxon>
        <taxon>Ascomycota</taxon>
        <taxon>Pezizomycotina</taxon>
        <taxon>Sordariomycetes</taxon>
        <taxon>Hypocreomycetidae</taxon>
        <taxon>Hypocreales</taxon>
        <taxon>Ophiocordycipitaceae</taxon>
        <taxon>Hirsutella</taxon>
    </lineage>
</organism>
<keyword evidence="3" id="KW-1185">Reference proteome</keyword>
<dbReference type="PANTHER" id="PTHR35896">
    <property type="entry name" value="IG-LIKE DOMAIN-CONTAINING PROTEIN"/>
    <property type="match status" value="1"/>
</dbReference>
<evidence type="ECO:0000313" key="2">
    <source>
        <dbReference type="EMBL" id="KAH0965818.1"/>
    </source>
</evidence>
<dbReference type="PANTHER" id="PTHR35896:SF3">
    <property type="entry name" value="MAJOR FACILITATOR SUPERFAMILY TRANSPORTER"/>
    <property type="match status" value="1"/>
</dbReference>
<comment type="caution">
    <text evidence="2">The sequence shown here is derived from an EMBL/GenBank/DDBJ whole genome shotgun (WGS) entry which is preliminary data.</text>
</comment>
<keyword evidence="1" id="KW-1133">Transmembrane helix</keyword>
<protein>
    <submittedName>
        <fullName evidence="2">Uncharacterized protein</fullName>
    </submittedName>
</protein>
<evidence type="ECO:0000256" key="1">
    <source>
        <dbReference type="SAM" id="Phobius"/>
    </source>
</evidence>
<dbReference type="GeneID" id="68352963"/>
<gene>
    <name evidence="2" type="ORF">HRG_03834</name>
</gene>
<dbReference type="AlphaFoldDB" id="A0A9P8N198"/>
<evidence type="ECO:0000313" key="3">
    <source>
        <dbReference type="Proteomes" id="UP000824596"/>
    </source>
</evidence>
<dbReference type="EMBL" id="JAIZPD010000003">
    <property type="protein sequence ID" value="KAH0965818.1"/>
    <property type="molecule type" value="Genomic_DNA"/>
</dbReference>
<accession>A0A9P8N198</accession>
<dbReference type="RefSeq" id="XP_044723331.1">
    <property type="nucleotide sequence ID" value="XM_044862305.1"/>
</dbReference>
<name>A0A9P8N198_9HYPO</name>
<dbReference type="OrthoDB" id="3501153at2759"/>
<sequence length="242" mass="27386">MLDRIKTSMGLSKAPTTNSQEYGLLNEDFADQRPCQQHHADGAKTQWRWPSLALSFLLGALSAFALGLIVSSSIFHTPAATRRFPEVRLGFDNKTGLPLHWYNGDCGNSPAEARALGCHFDSAIHAWLPKDCLTDDDLEDEALMYQGRDWPYEIDGKNMTLEQVQAGDYHNITTTFDMHMTHCMYVLKRMHRVMLDATQKMDSYTVNFNHTTHCVHLLKQFSGETESEGGGHKLFVKYPICL</sequence>